<keyword evidence="2" id="KW-0732">Signal</keyword>
<evidence type="ECO:0008006" key="4">
    <source>
        <dbReference type="Google" id="ProtNLM"/>
    </source>
</evidence>
<dbReference type="AlphaFoldDB" id="A0A1X7UAC3"/>
<organism evidence="3">
    <name type="scientific">Amphimedon queenslandica</name>
    <name type="common">Sponge</name>
    <dbReference type="NCBI Taxonomy" id="400682"/>
    <lineage>
        <taxon>Eukaryota</taxon>
        <taxon>Metazoa</taxon>
        <taxon>Porifera</taxon>
        <taxon>Demospongiae</taxon>
        <taxon>Heteroscleromorpha</taxon>
        <taxon>Haplosclerida</taxon>
        <taxon>Niphatidae</taxon>
        <taxon>Amphimedon</taxon>
    </lineage>
</organism>
<evidence type="ECO:0000313" key="3">
    <source>
        <dbReference type="EnsemblMetazoa" id="Aqu2.1.24907_001"/>
    </source>
</evidence>
<dbReference type="SMART" id="SM00710">
    <property type="entry name" value="PbH1"/>
    <property type="match status" value="7"/>
</dbReference>
<dbReference type="SUPFAM" id="SSF51126">
    <property type="entry name" value="Pectin lyase-like"/>
    <property type="match status" value="1"/>
</dbReference>
<feature type="transmembrane region" description="Helical" evidence="1">
    <location>
        <begin position="935"/>
        <end position="957"/>
    </location>
</feature>
<accession>A0A1X7UAC3</accession>
<dbReference type="InterPro" id="IPR011050">
    <property type="entry name" value="Pectin_lyase_fold/virulence"/>
</dbReference>
<dbReference type="EnsemblMetazoa" id="Aqu2.1.24907_001">
    <property type="protein sequence ID" value="Aqu2.1.24907_001"/>
    <property type="gene ID" value="Aqu2.1.24907"/>
</dbReference>
<name>A0A1X7UAC3_AMPQE</name>
<reference evidence="3" key="1">
    <citation type="submission" date="2017-05" db="UniProtKB">
        <authorList>
            <consortium name="EnsemblMetazoa"/>
        </authorList>
    </citation>
    <scope>IDENTIFICATION</scope>
</reference>
<feature type="signal peptide" evidence="2">
    <location>
        <begin position="1"/>
        <end position="16"/>
    </location>
</feature>
<protein>
    <recommendedName>
        <fullName evidence="4">Right handed beta helix domain-containing protein</fullName>
    </recommendedName>
</protein>
<proteinExistence type="predicted"/>
<evidence type="ECO:0000256" key="2">
    <source>
        <dbReference type="SAM" id="SignalP"/>
    </source>
</evidence>
<evidence type="ECO:0000256" key="1">
    <source>
        <dbReference type="SAM" id="Phobius"/>
    </source>
</evidence>
<keyword evidence="1" id="KW-1133">Transmembrane helix</keyword>
<feature type="transmembrane region" description="Helical" evidence="1">
    <location>
        <begin position="1016"/>
        <end position="1036"/>
    </location>
</feature>
<dbReference type="InParanoid" id="A0A1X7UAC3"/>
<keyword evidence="1" id="KW-0812">Transmembrane</keyword>
<feature type="transmembrane region" description="Helical" evidence="1">
    <location>
        <begin position="831"/>
        <end position="856"/>
    </location>
</feature>
<dbReference type="OrthoDB" id="5989148at2759"/>
<feature type="transmembrane region" description="Helical" evidence="1">
    <location>
        <begin position="977"/>
        <end position="996"/>
    </location>
</feature>
<feature type="chain" id="PRO_5013367427" description="Right handed beta helix domain-containing protein" evidence="2">
    <location>
        <begin position="17"/>
        <end position="1088"/>
    </location>
</feature>
<keyword evidence="1" id="KW-0472">Membrane</keyword>
<sequence length="1088" mass="121090">MVKDILLLFLLHSVSTLYVRIDGDNGNDSDCLMPPQTTCRSLKYVADTINNTGNLIIEIISPTLSIQDNVTFTGIDGLTINGQGESLTTIQVQSVTAGISFLHCGEVVLANFILTTVTEPLLCDSHHNTSEDQCSFTTNGNYSLFFLNPKKLTIKNCNFISSNDTHAAYNGTLIKLSNTTGAANISIHNVFFSNFTVGLKVLLYNSFYNTLYVNNTKFMNNKIGFDVIAINSSNSSISVTASQFNGNKYHGLKISYDKSCSNNFMIFGCTFSNNTGCNGVSMSLVLAKNSTSNIFHGFGSRFIHNSAKYAGGGVNIDLSPTEGYHNTYPSNNTITFEFCDFNNNNGSYAGGVGIIMASVSLNYKKKPNYIKFRSCKFEYNKASSGSAVHVNRNIPNESGDYFVALVCFYNCKFLGNGQPHPKFKAKGNAALQSGAFYANKVWVYFGKETIFRDNNGTALQVSDTSIEFKDKSTTIFINNSGIKGGAILLTGNSELYIKHNVSIIFNGNRAVSYGGAIAVLHLQVQNLAYSDKCFMSLNFDNSNSKPIFNFTGNKCDSGFGNDLFISNLESCRARCKTLSHMHNVNITDIFSSKCFGTFNFSVRSIATPTKSLSVSQVINAIPGIPMKLNITQKDMFDNDTSALFPLTLTVSGTNNIRINPHVITNNTHVTFHGNPHDTAQLLIQTETMTSISVTAELNLMECPPGFIFDKTDSCVCSALTNNRYQGIRYCTSNYSAITPNFWAGYLNISNATNTTFVTGHCSVKLCNYNNTEHKFGFYQLPIDYDKEKLNDYVCSSNRTGTLCTKCIKNHIVSYHSPSFKCEPSHHCHYGILLYILSELLPITIIFIVIIIFNIYLTSGTLYTFIFYAQIIDNMSPNGFNTISFTRSESMALDILQTVYGLTDFNILNADSLSFCILNQDLSILDLFMFKYATTLYALCLVLATIIILKLNSLYTCIKLCRNTIRPFENKWHNYLDLFLLINLVLFNMLTISNYFISVWKTDQEMYIGIPIPVIQLALMLSPIIIMLAILIVYFTGGRIKVLWNKRLERLDDLNASFPARLLEDTRKSLSLCLKSSAREKKAYKITTF</sequence>
<dbReference type="InterPro" id="IPR006626">
    <property type="entry name" value="PbH1"/>
</dbReference>